<evidence type="ECO:0000259" key="3">
    <source>
        <dbReference type="PROSITE" id="PS50110"/>
    </source>
</evidence>
<name>A0ABW8F491_9BURK</name>
<dbReference type="RefSeq" id="WP_402702959.1">
    <property type="nucleotide sequence ID" value="NZ_JBIUZV010000015.1"/>
</dbReference>
<organism evidence="4 5">
    <name type="scientific">Herbaspirillum chlorophenolicum</name>
    <dbReference type="NCBI Taxonomy" id="211589"/>
    <lineage>
        <taxon>Bacteria</taxon>
        <taxon>Pseudomonadati</taxon>
        <taxon>Pseudomonadota</taxon>
        <taxon>Betaproteobacteria</taxon>
        <taxon>Burkholderiales</taxon>
        <taxon>Oxalobacteraceae</taxon>
        <taxon>Herbaspirillum</taxon>
    </lineage>
</organism>
<gene>
    <name evidence="4" type="ORF">ACIPEN_19975</name>
</gene>
<evidence type="ECO:0000313" key="5">
    <source>
        <dbReference type="Proteomes" id="UP001617427"/>
    </source>
</evidence>
<dbReference type="PANTHER" id="PTHR44591:SF3">
    <property type="entry name" value="RESPONSE REGULATORY DOMAIN-CONTAINING PROTEIN"/>
    <property type="match status" value="1"/>
</dbReference>
<dbReference type="InterPro" id="IPR001789">
    <property type="entry name" value="Sig_transdc_resp-reg_receiver"/>
</dbReference>
<dbReference type="InterPro" id="IPR050595">
    <property type="entry name" value="Bact_response_regulator"/>
</dbReference>
<dbReference type="Proteomes" id="UP001617427">
    <property type="component" value="Unassembled WGS sequence"/>
</dbReference>
<keyword evidence="5" id="KW-1185">Reference proteome</keyword>
<comment type="caution">
    <text evidence="2">Lacks conserved residue(s) required for the propagation of feature annotation.</text>
</comment>
<evidence type="ECO:0000256" key="1">
    <source>
        <dbReference type="ARBA" id="ARBA00022553"/>
    </source>
</evidence>
<comment type="caution">
    <text evidence="4">The sequence shown here is derived from an EMBL/GenBank/DDBJ whole genome shotgun (WGS) entry which is preliminary data.</text>
</comment>
<dbReference type="SMART" id="SM00448">
    <property type="entry name" value="REC"/>
    <property type="match status" value="1"/>
</dbReference>
<dbReference type="SUPFAM" id="SSF52172">
    <property type="entry name" value="CheY-like"/>
    <property type="match status" value="1"/>
</dbReference>
<dbReference type="PROSITE" id="PS50110">
    <property type="entry name" value="RESPONSE_REGULATORY"/>
    <property type="match status" value="1"/>
</dbReference>
<evidence type="ECO:0000313" key="4">
    <source>
        <dbReference type="EMBL" id="MFJ3048117.1"/>
    </source>
</evidence>
<dbReference type="EMBL" id="JBIUZV010000015">
    <property type="protein sequence ID" value="MFJ3048117.1"/>
    <property type="molecule type" value="Genomic_DNA"/>
</dbReference>
<protein>
    <submittedName>
        <fullName evidence="4">PleD family two-component system response regulator</fullName>
    </submittedName>
</protein>
<dbReference type="PANTHER" id="PTHR44591">
    <property type="entry name" value="STRESS RESPONSE REGULATOR PROTEIN 1"/>
    <property type="match status" value="1"/>
</dbReference>
<keyword evidence="1" id="KW-0597">Phosphoprotein</keyword>
<accession>A0ABW8F491</accession>
<sequence length="132" mass="13870">MVPSLQPVKKILIADESPAVRDAAGQVLAAAGYRVLPAADGIEALAVLDRDAPDMLMCGIALPRLDGLSACLLIRRNARHANLPIVMLSDAEGLFDRARCAMAGADAYLAKPFSEEGLLQIVRAYVDGVDGA</sequence>
<feature type="domain" description="Response regulatory" evidence="3">
    <location>
        <begin position="10"/>
        <end position="126"/>
    </location>
</feature>
<reference evidence="4 5" key="1">
    <citation type="submission" date="2024-10" db="EMBL/GenBank/DDBJ databases">
        <title>The Natural Products Discovery Center: Release of the First 8490 Sequenced Strains for Exploring Actinobacteria Biosynthetic Diversity.</title>
        <authorList>
            <person name="Kalkreuter E."/>
            <person name="Kautsar S.A."/>
            <person name="Yang D."/>
            <person name="Bader C.D."/>
            <person name="Teijaro C.N."/>
            <person name="Fluegel L."/>
            <person name="Davis C.M."/>
            <person name="Simpson J.R."/>
            <person name="Lauterbach L."/>
            <person name="Steele A.D."/>
            <person name="Gui C."/>
            <person name="Meng S."/>
            <person name="Li G."/>
            <person name="Viehrig K."/>
            <person name="Ye F."/>
            <person name="Su P."/>
            <person name="Kiefer A.F."/>
            <person name="Nichols A."/>
            <person name="Cepeda A.J."/>
            <person name="Yan W."/>
            <person name="Fan B."/>
            <person name="Jiang Y."/>
            <person name="Adhikari A."/>
            <person name="Zheng C.-J."/>
            <person name="Schuster L."/>
            <person name="Cowan T.M."/>
            <person name="Smanski M.J."/>
            <person name="Chevrette M.G."/>
            <person name="De Carvalho L.P.S."/>
            <person name="Shen B."/>
        </authorList>
    </citation>
    <scope>NUCLEOTIDE SEQUENCE [LARGE SCALE GENOMIC DNA]</scope>
    <source>
        <strain evidence="4 5">NPDC087045</strain>
    </source>
</reference>
<proteinExistence type="predicted"/>
<dbReference type="InterPro" id="IPR011006">
    <property type="entry name" value="CheY-like_superfamily"/>
</dbReference>
<dbReference type="Pfam" id="PF00072">
    <property type="entry name" value="Response_reg"/>
    <property type="match status" value="1"/>
</dbReference>
<evidence type="ECO:0000256" key="2">
    <source>
        <dbReference type="PROSITE-ProRule" id="PRU00169"/>
    </source>
</evidence>
<dbReference type="Gene3D" id="3.40.50.2300">
    <property type="match status" value="1"/>
</dbReference>